<name>A0ABS5AAA6_9PSEU</name>
<organism evidence="1 2">
    <name type="scientific">Crossiella equi</name>
    <dbReference type="NCBI Taxonomy" id="130796"/>
    <lineage>
        <taxon>Bacteria</taxon>
        <taxon>Bacillati</taxon>
        <taxon>Actinomycetota</taxon>
        <taxon>Actinomycetes</taxon>
        <taxon>Pseudonocardiales</taxon>
        <taxon>Pseudonocardiaceae</taxon>
        <taxon>Crossiella</taxon>
    </lineage>
</organism>
<dbReference type="InterPro" id="IPR016181">
    <property type="entry name" value="Acyl_CoA_acyltransferase"/>
</dbReference>
<proteinExistence type="predicted"/>
<comment type="caution">
    <text evidence="1">The sequence shown here is derived from an EMBL/GenBank/DDBJ whole genome shotgun (WGS) entry which is preliminary data.</text>
</comment>
<gene>
    <name evidence="1" type="ORF">JOF53_002385</name>
</gene>
<keyword evidence="2" id="KW-1185">Reference proteome</keyword>
<dbReference type="RefSeq" id="WP_086781290.1">
    <property type="nucleotide sequence ID" value="NZ_JAGIOO010000001.1"/>
</dbReference>
<evidence type="ECO:0008006" key="3">
    <source>
        <dbReference type="Google" id="ProtNLM"/>
    </source>
</evidence>
<evidence type="ECO:0000313" key="2">
    <source>
        <dbReference type="Proteomes" id="UP001519363"/>
    </source>
</evidence>
<evidence type="ECO:0000313" key="1">
    <source>
        <dbReference type="EMBL" id="MBP2473513.1"/>
    </source>
</evidence>
<reference evidence="1 2" key="1">
    <citation type="submission" date="2021-03" db="EMBL/GenBank/DDBJ databases">
        <title>Sequencing the genomes of 1000 actinobacteria strains.</title>
        <authorList>
            <person name="Klenk H.-P."/>
        </authorList>
    </citation>
    <scope>NUCLEOTIDE SEQUENCE [LARGE SCALE GENOMIC DNA]</scope>
    <source>
        <strain evidence="1 2">DSM 44580</strain>
    </source>
</reference>
<dbReference type="Gene3D" id="3.40.630.30">
    <property type="match status" value="1"/>
</dbReference>
<dbReference type="EMBL" id="JAGIOO010000001">
    <property type="protein sequence ID" value="MBP2473513.1"/>
    <property type="molecule type" value="Genomic_DNA"/>
</dbReference>
<dbReference type="SUPFAM" id="SSF55729">
    <property type="entry name" value="Acyl-CoA N-acyltransferases (Nat)"/>
    <property type="match status" value="1"/>
</dbReference>
<accession>A0ABS5AAA6</accession>
<sequence>MHPSPGETLHARLARTGVAGLPAPEVFELAHGRAVAAQFLVRQGHEVAGVSTLCARDANAGHVRAEVLLDPARARDGVAMEAVLLTVNYAFAMWQVRKVYFHSPEDMPLDFGVNSVMVRKEGVLPAHLLVDGEPADLHVFALHRAEWEEFGVPLLRRLVRSVSERLEARMARAGGQA</sequence>
<protein>
    <recommendedName>
        <fullName evidence="3">N-acetyltransferase domain-containing protein</fullName>
    </recommendedName>
</protein>
<dbReference type="Proteomes" id="UP001519363">
    <property type="component" value="Unassembled WGS sequence"/>
</dbReference>